<sequence length="178" mass="20819">MSEIFVTSDTHFNHSGMLQNGREAFSSVSEMDEVLIDGINATVGRKDTLYHLGDFCWQASRAGHYRQRINVRHLLVTQGNHDAASLRKHVSQMELMLFPKIRGRNFHLSHYPLLSWRKREHGGIHLYGHSHGKFEDQLNELWPDRMAMDVSVDHIHRLTGEWRPIHIEAILEYLEMRL</sequence>
<proteinExistence type="predicted"/>
<evidence type="ECO:0008006" key="2">
    <source>
        <dbReference type="Google" id="ProtNLM"/>
    </source>
</evidence>
<organism evidence="1">
    <name type="scientific">marine sediment metagenome</name>
    <dbReference type="NCBI Taxonomy" id="412755"/>
    <lineage>
        <taxon>unclassified sequences</taxon>
        <taxon>metagenomes</taxon>
        <taxon>ecological metagenomes</taxon>
    </lineage>
</organism>
<dbReference type="InterPro" id="IPR029052">
    <property type="entry name" value="Metallo-depent_PP-like"/>
</dbReference>
<gene>
    <name evidence="1" type="ORF">LCGC14_2213400</name>
</gene>
<dbReference type="SUPFAM" id="SSF56300">
    <property type="entry name" value="Metallo-dependent phosphatases"/>
    <property type="match status" value="1"/>
</dbReference>
<dbReference type="Gene3D" id="3.60.21.10">
    <property type="match status" value="1"/>
</dbReference>
<name>A0A0F9DD89_9ZZZZ</name>
<dbReference type="EMBL" id="LAZR01029420">
    <property type="protein sequence ID" value="KKL59629.1"/>
    <property type="molecule type" value="Genomic_DNA"/>
</dbReference>
<evidence type="ECO:0000313" key="1">
    <source>
        <dbReference type="EMBL" id="KKL59629.1"/>
    </source>
</evidence>
<protein>
    <recommendedName>
        <fullName evidence="2">Calcineurin-like phosphoesterase domain-containing protein</fullName>
    </recommendedName>
</protein>
<reference evidence="1" key="1">
    <citation type="journal article" date="2015" name="Nature">
        <title>Complex archaea that bridge the gap between prokaryotes and eukaryotes.</title>
        <authorList>
            <person name="Spang A."/>
            <person name="Saw J.H."/>
            <person name="Jorgensen S.L."/>
            <person name="Zaremba-Niedzwiedzka K."/>
            <person name="Martijn J."/>
            <person name="Lind A.E."/>
            <person name="van Eijk R."/>
            <person name="Schleper C."/>
            <person name="Guy L."/>
            <person name="Ettema T.J."/>
        </authorList>
    </citation>
    <scope>NUCLEOTIDE SEQUENCE</scope>
</reference>
<comment type="caution">
    <text evidence="1">The sequence shown here is derived from an EMBL/GenBank/DDBJ whole genome shotgun (WGS) entry which is preliminary data.</text>
</comment>
<dbReference type="AlphaFoldDB" id="A0A0F9DD89"/>
<accession>A0A0F9DD89</accession>